<protein>
    <submittedName>
        <fullName evidence="2">IMD domain-containing protein</fullName>
    </submittedName>
</protein>
<dbReference type="Proteomes" id="UP000025227">
    <property type="component" value="Unplaced"/>
</dbReference>
<proteinExistence type="predicted"/>
<accession>A0A7I4Z030</accession>
<sequence>MRWCWECLPEPNDPERTKSLAEELNQRLREVFHMSEEFGSNCFVLQLRFSTMYKCADSSSSFSWMLLRS</sequence>
<evidence type="ECO:0000313" key="1">
    <source>
        <dbReference type="Proteomes" id="UP000025227"/>
    </source>
</evidence>
<keyword evidence="1" id="KW-1185">Reference proteome</keyword>
<dbReference type="AlphaFoldDB" id="A0A7I4Z030"/>
<evidence type="ECO:0000313" key="2">
    <source>
        <dbReference type="WBParaSite" id="HCON_00158740-00001"/>
    </source>
</evidence>
<reference evidence="2" key="1">
    <citation type="submission" date="2020-12" db="UniProtKB">
        <authorList>
            <consortium name="WormBaseParasite"/>
        </authorList>
    </citation>
    <scope>IDENTIFICATION</scope>
    <source>
        <strain evidence="2">MHco3</strain>
    </source>
</reference>
<organism evidence="1 2">
    <name type="scientific">Haemonchus contortus</name>
    <name type="common">Barber pole worm</name>
    <dbReference type="NCBI Taxonomy" id="6289"/>
    <lineage>
        <taxon>Eukaryota</taxon>
        <taxon>Metazoa</taxon>
        <taxon>Ecdysozoa</taxon>
        <taxon>Nematoda</taxon>
        <taxon>Chromadorea</taxon>
        <taxon>Rhabditida</taxon>
        <taxon>Rhabditina</taxon>
        <taxon>Rhabditomorpha</taxon>
        <taxon>Strongyloidea</taxon>
        <taxon>Trichostrongylidae</taxon>
        <taxon>Haemonchus</taxon>
    </lineage>
</organism>
<dbReference type="WBParaSite" id="HCON_00158740-00001">
    <property type="protein sequence ID" value="HCON_00158740-00001"/>
    <property type="gene ID" value="HCON_00158740"/>
</dbReference>
<name>A0A7I4Z030_HAECO</name>